<organism evidence="2 3">
    <name type="scientific">Methylobacterium platani JCM 14648</name>
    <dbReference type="NCBI Taxonomy" id="1295136"/>
    <lineage>
        <taxon>Bacteria</taxon>
        <taxon>Pseudomonadati</taxon>
        <taxon>Pseudomonadota</taxon>
        <taxon>Alphaproteobacteria</taxon>
        <taxon>Hyphomicrobiales</taxon>
        <taxon>Methylobacteriaceae</taxon>
        <taxon>Methylobacterium</taxon>
    </lineage>
</organism>
<feature type="non-terminal residue" evidence="2">
    <location>
        <position position="1"/>
    </location>
</feature>
<dbReference type="RefSeq" id="WP_048434519.1">
    <property type="nucleotide sequence ID" value="NZ_JXOD01000127.1"/>
</dbReference>
<dbReference type="Proteomes" id="UP000035947">
    <property type="component" value="Unassembled WGS sequence"/>
</dbReference>
<feature type="region of interest" description="Disordered" evidence="1">
    <location>
        <begin position="39"/>
        <end position="59"/>
    </location>
</feature>
<proteinExistence type="predicted"/>
<gene>
    <name evidence="2" type="ORF">SQ03_14895</name>
</gene>
<sequence length="59" mass="6368">LVSWTVPEGDSSLHGDPLQVSMTLLLSAEFLITSLVSNVNPEPSQANESPIPEGEYQRS</sequence>
<evidence type="ECO:0000256" key="1">
    <source>
        <dbReference type="SAM" id="MobiDB-lite"/>
    </source>
</evidence>
<evidence type="ECO:0000313" key="3">
    <source>
        <dbReference type="Proteomes" id="UP000035947"/>
    </source>
</evidence>
<dbReference type="EMBL" id="JXOD01000127">
    <property type="protein sequence ID" value="KMO16288.1"/>
    <property type="molecule type" value="Genomic_DNA"/>
</dbReference>
<name>A0ABR5H072_9HYPH</name>
<evidence type="ECO:0000313" key="2">
    <source>
        <dbReference type="EMBL" id="KMO16288.1"/>
    </source>
</evidence>
<accession>A0ABR5H072</accession>
<protein>
    <submittedName>
        <fullName evidence="2">Uncharacterized protein</fullName>
    </submittedName>
</protein>
<keyword evidence="3" id="KW-1185">Reference proteome</keyword>
<reference evidence="2 3" key="1">
    <citation type="submission" date="2015-01" db="EMBL/GenBank/DDBJ databases">
        <title>Genome sequencing of Methylobacterium platani JCM14648 type strain.</title>
        <authorList>
            <person name="Chaudhry V."/>
            <person name="Patil P.B."/>
        </authorList>
    </citation>
    <scope>NUCLEOTIDE SEQUENCE [LARGE SCALE GENOMIC DNA]</scope>
    <source>
        <strain evidence="2 3">JCM 14648</strain>
    </source>
</reference>
<comment type="caution">
    <text evidence="2">The sequence shown here is derived from an EMBL/GenBank/DDBJ whole genome shotgun (WGS) entry which is preliminary data.</text>
</comment>
<feature type="compositionally biased region" description="Polar residues" evidence="1">
    <location>
        <begin position="39"/>
        <end position="48"/>
    </location>
</feature>